<sequence length="172" mass="18957">MDPAMHEFDRVAGEVLKLFPVVVMIVATVGAQMCFTVILSKIELPEGSTGNPAFTRRMVAASWLLFLVVTFCAFAAGAIDIVHGPSVRSGKLRKAWFVKYMAILVLFGIEIITFAAFGCMATAVREFDYDLGQWAIGIVCLGALITVLSTAVYAWRVTRNKSELRKRFIDRG</sequence>
<reference evidence="2" key="1">
    <citation type="journal article" date="2023" name="Mol. Phylogenet. Evol.">
        <title>Genome-scale phylogeny and comparative genomics of the fungal order Sordariales.</title>
        <authorList>
            <person name="Hensen N."/>
            <person name="Bonometti L."/>
            <person name="Westerberg I."/>
            <person name="Brannstrom I.O."/>
            <person name="Guillou S."/>
            <person name="Cros-Aarteil S."/>
            <person name="Calhoun S."/>
            <person name="Haridas S."/>
            <person name="Kuo A."/>
            <person name="Mondo S."/>
            <person name="Pangilinan J."/>
            <person name="Riley R."/>
            <person name="LaButti K."/>
            <person name="Andreopoulos B."/>
            <person name="Lipzen A."/>
            <person name="Chen C."/>
            <person name="Yan M."/>
            <person name="Daum C."/>
            <person name="Ng V."/>
            <person name="Clum A."/>
            <person name="Steindorff A."/>
            <person name="Ohm R.A."/>
            <person name="Martin F."/>
            <person name="Silar P."/>
            <person name="Natvig D.O."/>
            <person name="Lalanne C."/>
            <person name="Gautier V."/>
            <person name="Ament-Velasquez S.L."/>
            <person name="Kruys A."/>
            <person name="Hutchinson M.I."/>
            <person name="Powell A.J."/>
            <person name="Barry K."/>
            <person name="Miller A.N."/>
            <person name="Grigoriev I.V."/>
            <person name="Debuchy R."/>
            <person name="Gladieux P."/>
            <person name="Hiltunen Thoren M."/>
            <person name="Johannesson H."/>
        </authorList>
    </citation>
    <scope>NUCLEOTIDE SEQUENCE</scope>
    <source>
        <strain evidence="2">CBS 508.74</strain>
    </source>
</reference>
<feature type="transmembrane region" description="Helical" evidence="1">
    <location>
        <begin position="60"/>
        <end position="79"/>
    </location>
</feature>
<feature type="transmembrane region" description="Helical" evidence="1">
    <location>
        <begin position="100"/>
        <end position="123"/>
    </location>
</feature>
<evidence type="ECO:0000313" key="3">
    <source>
        <dbReference type="Proteomes" id="UP001302812"/>
    </source>
</evidence>
<dbReference type="EMBL" id="MU853364">
    <property type="protein sequence ID" value="KAK4108278.1"/>
    <property type="molecule type" value="Genomic_DNA"/>
</dbReference>
<gene>
    <name evidence="2" type="ORF">N656DRAFT_801909</name>
</gene>
<dbReference type="AlphaFoldDB" id="A0AAN6QDL7"/>
<keyword evidence="1" id="KW-1133">Transmembrane helix</keyword>
<dbReference type="Proteomes" id="UP001302812">
    <property type="component" value="Unassembled WGS sequence"/>
</dbReference>
<feature type="transmembrane region" description="Helical" evidence="1">
    <location>
        <begin position="135"/>
        <end position="155"/>
    </location>
</feature>
<reference evidence="2" key="2">
    <citation type="submission" date="2023-05" db="EMBL/GenBank/DDBJ databases">
        <authorList>
            <consortium name="Lawrence Berkeley National Laboratory"/>
            <person name="Steindorff A."/>
            <person name="Hensen N."/>
            <person name="Bonometti L."/>
            <person name="Westerberg I."/>
            <person name="Brannstrom I.O."/>
            <person name="Guillou S."/>
            <person name="Cros-Aarteil S."/>
            <person name="Calhoun S."/>
            <person name="Haridas S."/>
            <person name="Kuo A."/>
            <person name="Mondo S."/>
            <person name="Pangilinan J."/>
            <person name="Riley R."/>
            <person name="Labutti K."/>
            <person name="Andreopoulos B."/>
            <person name="Lipzen A."/>
            <person name="Chen C."/>
            <person name="Yanf M."/>
            <person name="Daum C."/>
            <person name="Ng V."/>
            <person name="Clum A."/>
            <person name="Ohm R."/>
            <person name="Martin F."/>
            <person name="Silar P."/>
            <person name="Natvig D."/>
            <person name="Lalanne C."/>
            <person name="Gautier V."/>
            <person name="Ament-Velasquez S.L."/>
            <person name="Kruys A."/>
            <person name="Hutchinson M.I."/>
            <person name="Powell A.J."/>
            <person name="Barry K."/>
            <person name="Miller A.N."/>
            <person name="Grigoriev I.V."/>
            <person name="Debuchy R."/>
            <person name="Gladieux P."/>
            <person name="Thoren M.H."/>
            <person name="Johannesson H."/>
        </authorList>
    </citation>
    <scope>NUCLEOTIDE SEQUENCE</scope>
    <source>
        <strain evidence="2">CBS 508.74</strain>
    </source>
</reference>
<keyword evidence="3" id="KW-1185">Reference proteome</keyword>
<feature type="transmembrane region" description="Helical" evidence="1">
    <location>
        <begin position="21"/>
        <end position="40"/>
    </location>
</feature>
<keyword evidence="1" id="KW-0812">Transmembrane</keyword>
<dbReference type="RefSeq" id="XP_064665848.1">
    <property type="nucleotide sequence ID" value="XM_064818187.1"/>
</dbReference>
<accession>A0AAN6QDL7</accession>
<keyword evidence="1" id="KW-0472">Membrane</keyword>
<comment type="caution">
    <text evidence="2">The sequence shown here is derived from an EMBL/GenBank/DDBJ whole genome shotgun (WGS) entry which is preliminary data.</text>
</comment>
<proteinExistence type="predicted"/>
<protein>
    <submittedName>
        <fullName evidence="2">Uncharacterized protein</fullName>
    </submittedName>
</protein>
<evidence type="ECO:0000256" key="1">
    <source>
        <dbReference type="SAM" id="Phobius"/>
    </source>
</evidence>
<name>A0AAN6QDL7_9PEZI</name>
<dbReference type="GeneID" id="89942312"/>
<evidence type="ECO:0000313" key="2">
    <source>
        <dbReference type="EMBL" id="KAK4108278.1"/>
    </source>
</evidence>
<organism evidence="2 3">
    <name type="scientific">Canariomyces notabilis</name>
    <dbReference type="NCBI Taxonomy" id="2074819"/>
    <lineage>
        <taxon>Eukaryota</taxon>
        <taxon>Fungi</taxon>
        <taxon>Dikarya</taxon>
        <taxon>Ascomycota</taxon>
        <taxon>Pezizomycotina</taxon>
        <taxon>Sordariomycetes</taxon>
        <taxon>Sordariomycetidae</taxon>
        <taxon>Sordariales</taxon>
        <taxon>Chaetomiaceae</taxon>
        <taxon>Canariomyces</taxon>
    </lineage>
</organism>